<comment type="caution">
    <text evidence="15">The sequence shown here is derived from an EMBL/GenBank/DDBJ whole genome shotgun (WGS) entry which is preliminary data.</text>
</comment>
<dbReference type="GO" id="GO:0008270">
    <property type="term" value="F:zinc ion binding"/>
    <property type="evidence" value="ECO:0007669"/>
    <property type="project" value="UniProtKB-KW"/>
</dbReference>
<keyword evidence="17" id="KW-1185">Reference proteome</keyword>
<feature type="compositionally biased region" description="Basic residues" evidence="11">
    <location>
        <begin position="3565"/>
        <end position="3585"/>
    </location>
</feature>
<keyword evidence="12" id="KW-0812">Transmembrane</keyword>
<feature type="zinc finger region" description="C3H1-type" evidence="10">
    <location>
        <begin position="296"/>
        <end position="324"/>
    </location>
</feature>
<dbReference type="InterPro" id="IPR000571">
    <property type="entry name" value="Znf_CCCH"/>
</dbReference>
<feature type="region of interest" description="Disordered" evidence="11">
    <location>
        <begin position="3357"/>
        <end position="3378"/>
    </location>
</feature>
<feature type="compositionally biased region" description="Basic residues" evidence="11">
    <location>
        <begin position="353"/>
        <end position="363"/>
    </location>
</feature>
<feature type="region of interest" description="Disordered" evidence="11">
    <location>
        <begin position="2282"/>
        <end position="2329"/>
    </location>
</feature>
<dbReference type="GO" id="GO:0004519">
    <property type="term" value="F:endonuclease activity"/>
    <property type="evidence" value="ECO:0007669"/>
    <property type="project" value="UniProtKB-KW"/>
</dbReference>
<evidence type="ECO:0000313" key="16">
    <source>
        <dbReference type="EMBL" id="CAL4803522.1"/>
    </source>
</evidence>
<feature type="region of interest" description="Disordered" evidence="11">
    <location>
        <begin position="330"/>
        <end position="384"/>
    </location>
</feature>
<dbReference type="PANTHER" id="PTHR37984">
    <property type="entry name" value="PROTEIN CBG26694"/>
    <property type="match status" value="1"/>
</dbReference>
<dbReference type="Gene3D" id="3.30.70.270">
    <property type="match status" value="1"/>
</dbReference>
<evidence type="ECO:0000256" key="7">
    <source>
        <dbReference type="ARBA" id="ARBA00022801"/>
    </source>
</evidence>
<dbReference type="SUPFAM" id="SSF53098">
    <property type="entry name" value="Ribonuclease H-like"/>
    <property type="match status" value="1"/>
</dbReference>
<proteinExistence type="predicted"/>
<dbReference type="SUPFAM" id="SSF56672">
    <property type="entry name" value="DNA/RNA polymerases"/>
    <property type="match status" value="2"/>
</dbReference>
<organism evidence="15">
    <name type="scientific">Cladocopium goreaui</name>
    <dbReference type="NCBI Taxonomy" id="2562237"/>
    <lineage>
        <taxon>Eukaryota</taxon>
        <taxon>Sar</taxon>
        <taxon>Alveolata</taxon>
        <taxon>Dinophyceae</taxon>
        <taxon>Suessiales</taxon>
        <taxon>Symbiodiniaceae</taxon>
        <taxon>Cladocopium</taxon>
    </lineage>
</organism>
<feature type="compositionally biased region" description="Polar residues" evidence="11">
    <location>
        <begin position="265"/>
        <end position="277"/>
    </location>
</feature>
<dbReference type="EMBL" id="CAMXCT030006571">
    <property type="protein sequence ID" value="CAL4803522.1"/>
    <property type="molecule type" value="Genomic_DNA"/>
</dbReference>
<dbReference type="Pfam" id="PF00665">
    <property type="entry name" value="rve"/>
    <property type="match status" value="1"/>
</dbReference>
<evidence type="ECO:0000256" key="4">
    <source>
        <dbReference type="ARBA" id="ARBA00022723"/>
    </source>
</evidence>
<keyword evidence="12" id="KW-1133">Transmembrane helix</keyword>
<dbReference type="SUPFAM" id="SSF90229">
    <property type="entry name" value="CCCH zinc finger"/>
    <property type="match status" value="1"/>
</dbReference>
<feature type="transmembrane region" description="Helical" evidence="12">
    <location>
        <begin position="3686"/>
        <end position="3706"/>
    </location>
</feature>
<dbReference type="InterPro" id="IPR036855">
    <property type="entry name" value="Znf_CCCH_sf"/>
</dbReference>
<dbReference type="InterPro" id="IPR050951">
    <property type="entry name" value="Retrovirus_Pol_polyprotein"/>
</dbReference>
<sequence>MDGVAAARGPVNGRGVGSSEVPSKNPDKEGDSPLRARLAALEMELEALKRDKAESEIGSSAGGGQDLSLAAALEAQTQVLKEALAGRGKDSSVTAVKTGMSHREMLLALRARCRGSRLKTYSNMYRAAWKAGEVLSDPGAVYERIKSKHLMFSESREEREIRINAEHASLVKGRLTGHQFEPVFEASVAELEAVGLGKTPRELFLSYLMKMPPSLQKEIRADKRIWQEEDRLRGPQTWEEAHRVVLEFEQREATNRATANAVYAASSSELSEMTPNQPKAKAKPKPTPVAVTAGDPRKERLCWNFRDYGSCSKGKDCPFSHDKDLRKKALESKGKGKSGQSGGQESYPAKGQGKSKGKGKGKGGKGSPAPEQQPKPKEKSDRPCPFFAKNGACKKGDACDMSHSLPTAPAVGQSGNSSGSVLGWNSGPSGAGLTNPFAAFTVVAVKPGEDSPGSAVAAAVFAAGTRSVGEDGGASKALTSLDEILKAWWKVVENERGGYQYKTVTKVLDKRVETLLDGGAGSNHVTEELVVSILNRAAALGLKPDDSRFPIIQFEQWVYPEYVHGIASGSPVPLKGSVVLRVRLQEGNSVEKSVDGHELFVRCKIAAKGTSDWHGLILGGRALDCEARRGLGFRPGPQSHILDTLGVRIPRCEDSSVERKDRAYVLQSVISAFDATLQDADEPGSGRRAPVVFAGDEEVQLLPGEGALVPVCVEEDFLCDASQCQAVLPIEGRIEVVPGLWDTGSRKGMVLVTPRQEEIVLEKGDPVGELRNGLAASKKCGCGALDMIFESSEREERCDHCSGPRMAVRVEECHACGQKEEKEVVRLQGCRCGSRKQPRDLKSKTRGYGLLAAVVGVAALFSGAPASFAFTSRTEKSDCEDRWATFPGGWVRVHEQVREDLYELDSDGFPGEVAAVGPRRVTVGHFLTGEPLEWEDERNDDPRVFTLVPVPWRSTITEPVFHIVEVPGEIDRMAEETPTDFYYDKLRESMGQRYPKADRFLLDHLVSLEAFLDKSIVFGFSYGVAKAELCCTEGKLLGHLIGRNGTAPDPERSQAVRDFAPLKEKLHIQQFLGCTNWLRTYLPAEFGHCAKILSKYQKSGAVFPEGGLGSSNTEGCQAVKAIKQMMAKAIELTVFDEAAAIAGVCPLEQIADASGIAVGGTVLQMSRDLSRMKVLLTHSRSLTAPQQSWPPLVQEAFAQLEVKRQTRKTFGSIKTLCWTDHSNLTRAQHIEIGSDVKLVRWVAEILADGSEIRSLSGRSAKLGDRFSRNPKERDALLQGRTRDLQGLSGHLKGFSLEEYLGGDTEEPSIPVAWAVGNDAVPEEVSAEEARGSVSVSGRSAELGDVADRGSGLVSRHSASGTAEIGRLSSDGKGLEAKVLFVGDYVDHGLNAAEVARLHSLFMSAMPGWKLSIQAVYGAFEDDDGVASHLDGATAHLKGEKQIKRARVDILTSCATVLRSIGYHIPDFVVGIGQGGLIVGLLRFPLLVEVTLQARLWKVRPDAELLLGACPELRKNFPIEPTRGYGVITRVPKEDEVRQVANALALDLIKGLADPPLSSLAQEPGREHWEHNGKCACGKRTYAFSRCSSCIEKEAADDLRAGAQEREEAQEVELDGEELFVIGSRPLSPSEPRSCSVHIKLVQEWATSWFRLEIPDKFVQLPRGLGKVAGRKWKEGEPFSLPNIGNESKEYPYGVTWSVHRDGTVTLVHNCAEMGRLTQLEPVWELSELNWHNHRKLLQETCERIWKEPKKTPCWNQNFGRLLVLLGEPTELAAWDDGNGPDALGYRRQLLNKRVLVAFQKEGDKGWWNAVSLGRKIRVDESISSKFWILPQWEGAREDEVRIGVLDEEQEEAEPSRQDLATAAKLEAGVLEFEVTGSLRSVWYDAQRKDAGLAGHLRRPGDPFRIAEDGLLERSVSLDTGEKVWVCVVPFGSSGMHGLTWRRACFDQVHSGALGGHKSADRTYKMLSRKVWWAGMKEDIQKWTEKCLVCLKARGRPTKVTAQASRCLADSCWQEVSVDCEGPNREDRWGFRYTLTYLDCLSHAVLIEPMKSLTHSEVRRAFSKCLFRSRTIPTMVRSDRGTEFRNALMTEFCALMGTKQKFSMGMRPCENGTNERMHQEVQKTLHVIIQEIARGETDEWSELLPVAEFVLDNTPGAHGYTPRDLERSWSLGLDLEKDLVRDSLKFEPISDWARRQFSQFASLAQKVKKHWENSSAARAKLANRYRRTLDLKVGDRVVWQSPVARPSGAGRVPWKRGLTGPWEIAEERRYKKACQERDKFLETSTDLEKAKELQRANQKKQQGGPQAGSSGAAPSMEMKEKKKEEAAPCQKEQEAAPCQKEQEAAPCQKEQAKQQVDVKVEKKKEEAAPCQKEQEAAPCQKEQAKQQVDVKVEKEEGGGCTLSKGSGQKLHWEDRAALQKLKDKGYYLILLSYCGVERSEEILQDLDDQDMLKYFDKIRFTWKKCGRQGKATYCRDNHIPFIFDDCKEIVEECSAMGVYPYRVNTKRHTHTAGHWYFCQAVEQNWVFLCQVALTKGEAHSEDCVLVPADVEDTRDNSREELFFDEGSPEDPPSLGQRLRGEGEQREFVLQRRGRQFVLRIGDVVAYTKGQKICHFGRVTQVSVEEATVGVHKYRPILGSLRVKWVLAYLNEEGTVDDNGTQPVIDQVKLKEVVTKADINRDGVLAASTSRKLDKAGYKLLEERASFLDFREEPPSAASVDMLLATLWEGFLEVFAGHAGLTSAARRAGVITGPPVDSAYEAYGRRWDLSRQLDRQLLDVIINWLTPLLVHFGLPFEHYCREGKGAISAENEELLSYCVSVLARRKERKSYGSLENPVGSSVFHRRSLTAAVGTLANPTEPWAFVRTDGCQYGMVSQAVDDGSQGTPVEQGQLWLSNFDLSPCSLRCRKPGALAVTVHPHRSVRGSVKVPFDDGREHWTSAGNMSGIYPTAFCDAYWKCAPRRSDRPGGEWSEGRGIQSSPASCSSSSGLRQGFPDVAAELAVPEKEIKVEVPQADVNVSAELTARERERLEKDLAEYSSKMTKYWDDRARHKDWEQVKSDLSVYRLSGQEVTEDPRRTSEYRKQVLEGLGFGDGEGRKSKRTGQHFEACQEVLARKAAAFWLEGSPRTTVRNVAHDTIPTGPPVSLQPHHLKGEAAAWVDERLEEECQRGQLVRGTSAWGSPPFPTREAPAHKRHRKRRLVVDYRRVNSRVLRSTYYCRKSSDVLAQCSGSIFYSFVDAVSGFNQIANTRRAMEVLAIVARSGKFLPICLTFGPINGPDDFCFVVDRAYGPGRGRKLRYTREWVAYVDDLTIRTGRCIDERLLTDEEHDQEIKDAMRHTPVTVGQAPTEAMRALGVRPEGLSGQKSKHDEKESDHNHPTRERFLELVHPRTPGVGLVGRNKVICRCKVVCGTVWSKVGPHGTKAVGSRRFPPQLFGFGRRSGLRRSLDGSTYAALGARALDHESAEALAGRDCDSRPVRVTQSWLAAGIVRASRLFRAIAGKKAKGSSHGRSGQKGSHNGKGFKCSHPRPARDDSSEEDWGQPQESESATRATEAFLKVKKELRLRGKRKRGGTRHKRKTTKRKRAAAGPAFRGSRAARPKRSKKEAAKRGSLWARSRKGRNKAAHAARGNGWSQVAGVFCCFLAVPVLRETEEIVGAASDAVQEAISSTSDTIQEVIVESGYQLRGAVAVFGIAIQGLCILAVWYLGHKLRNFWCRFSHGNTDPRLVNFDGNSSVWEVKGSKEVHRVRISGSGSGCACRAFLSTGKCGHLRIAQEAHKKLAGTSSVEGGSSSAS</sequence>
<dbReference type="Pfam" id="PF17917">
    <property type="entry name" value="RT_RNaseH"/>
    <property type="match status" value="1"/>
</dbReference>
<reference evidence="16 17" key="2">
    <citation type="submission" date="2024-05" db="EMBL/GenBank/DDBJ databases">
        <authorList>
            <person name="Chen Y."/>
            <person name="Shah S."/>
            <person name="Dougan E. K."/>
            <person name="Thang M."/>
            <person name="Chan C."/>
        </authorList>
    </citation>
    <scope>NUCLEOTIDE SEQUENCE [LARGE SCALE GENOMIC DNA]</scope>
</reference>
<dbReference type="GO" id="GO:0015074">
    <property type="term" value="P:DNA integration"/>
    <property type="evidence" value="ECO:0007669"/>
    <property type="project" value="InterPro"/>
</dbReference>
<evidence type="ECO:0000256" key="1">
    <source>
        <dbReference type="ARBA" id="ARBA00022679"/>
    </source>
</evidence>
<name>A0A9P1GJG7_9DINO</name>
<keyword evidence="1" id="KW-0808">Transferase</keyword>
<dbReference type="Proteomes" id="UP001152797">
    <property type="component" value="Unassembled WGS sequence"/>
</dbReference>
<evidence type="ECO:0000256" key="5">
    <source>
        <dbReference type="ARBA" id="ARBA00022759"/>
    </source>
</evidence>
<feature type="compositionally biased region" description="Basic and acidic residues" evidence="11">
    <location>
        <begin position="2282"/>
        <end position="2293"/>
    </location>
</feature>
<feature type="region of interest" description="Disordered" evidence="11">
    <location>
        <begin position="3500"/>
        <end position="3619"/>
    </location>
</feature>
<evidence type="ECO:0000256" key="8">
    <source>
        <dbReference type="ARBA" id="ARBA00022833"/>
    </source>
</evidence>
<keyword evidence="7" id="KW-0378">Hydrolase</keyword>
<feature type="compositionally biased region" description="Low complexity" evidence="11">
    <location>
        <begin position="343"/>
        <end position="352"/>
    </location>
</feature>
<feature type="compositionally biased region" description="Low complexity" evidence="11">
    <location>
        <begin position="2298"/>
        <end position="2315"/>
    </location>
</feature>
<dbReference type="GO" id="GO:0016787">
    <property type="term" value="F:hydrolase activity"/>
    <property type="evidence" value="ECO:0007669"/>
    <property type="project" value="UniProtKB-KW"/>
</dbReference>
<keyword evidence="9" id="KW-0695">RNA-directed DNA polymerase</keyword>
<evidence type="ECO:0000259" key="13">
    <source>
        <dbReference type="PROSITE" id="PS50103"/>
    </source>
</evidence>
<feature type="compositionally biased region" description="Low complexity" evidence="11">
    <location>
        <begin position="2977"/>
        <end position="2986"/>
    </location>
</feature>
<dbReference type="Gene3D" id="1.10.340.70">
    <property type="match status" value="1"/>
</dbReference>
<keyword evidence="6 10" id="KW-0863">Zinc-finger</keyword>
<dbReference type="Gene3D" id="4.10.1000.10">
    <property type="entry name" value="Zinc finger, CCCH-type"/>
    <property type="match status" value="1"/>
</dbReference>
<feature type="compositionally biased region" description="Basic and acidic residues" evidence="11">
    <location>
        <begin position="2316"/>
        <end position="2329"/>
    </location>
</feature>
<protein>
    <submittedName>
        <fullName evidence="15">Uncharacterized protein</fullName>
    </submittedName>
</protein>
<keyword evidence="12" id="KW-0472">Membrane</keyword>
<feature type="region of interest" description="Disordered" evidence="11">
    <location>
        <begin position="265"/>
        <end position="293"/>
    </location>
</feature>
<dbReference type="InterPro" id="IPR012337">
    <property type="entry name" value="RNaseH-like_sf"/>
</dbReference>
<evidence type="ECO:0000256" key="6">
    <source>
        <dbReference type="ARBA" id="ARBA00022771"/>
    </source>
</evidence>
<evidence type="ECO:0000313" key="15">
    <source>
        <dbReference type="EMBL" id="CAI4016210.1"/>
    </source>
</evidence>
<evidence type="ECO:0000256" key="10">
    <source>
        <dbReference type="PROSITE-ProRule" id="PRU00723"/>
    </source>
</evidence>
<feature type="zinc finger region" description="C3H1-type" evidence="10">
    <location>
        <begin position="378"/>
        <end position="406"/>
    </location>
</feature>
<feature type="region of interest" description="Disordered" evidence="11">
    <location>
        <begin position="1"/>
        <end position="35"/>
    </location>
</feature>
<keyword evidence="4 10" id="KW-0479">Metal-binding</keyword>
<evidence type="ECO:0000256" key="9">
    <source>
        <dbReference type="ARBA" id="ARBA00022918"/>
    </source>
</evidence>
<dbReference type="PROSITE" id="PS50994">
    <property type="entry name" value="INTEGRASE"/>
    <property type="match status" value="1"/>
</dbReference>
<dbReference type="InterPro" id="IPR041373">
    <property type="entry name" value="RT_RNaseH"/>
</dbReference>
<gene>
    <name evidence="15" type="ORF">C1SCF055_LOCUS40965</name>
</gene>
<evidence type="ECO:0000259" key="14">
    <source>
        <dbReference type="PROSITE" id="PS50994"/>
    </source>
</evidence>
<evidence type="ECO:0000256" key="3">
    <source>
        <dbReference type="ARBA" id="ARBA00022722"/>
    </source>
</evidence>
<feature type="compositionally biased region" description="Basic and acidic residues" evidence="11">
    <location>
        <begin position="3365"/>
        <end position="3378"/>
    </location>
</feature>
<evidence type="ECO:0000256" key="12">
    <source>
        <dbReference type="SAM" id="Phobius"/>
    </source>
</evidence>
<dbReference type="InterPro" id="IPR036397">
    <property type="entry name" value="RNaseH_sf"/>
</dbReference>
<keyword evidence="5" id="KW-0255">Endonuclease</keyword>
<dbReference type="SMART" id="SM00356">
    <property type="entry name" value="ZnF_C3H1"/>
    <property type="match status" value="2"/>
</dbReference>
<keyword evidence="2" id="KW-0548">Nucleotidyltransferase</keyword>
<dbReference type="EMBL" id="CAMXCT010006571">
    <property type="protein sequence ID" value="CAI4016210.1"/>
    <property type="molecule type" value="Genomic_DNA"/>
</dbReference>
<keyword evidence="8 10" id="KW-0862">Zinc</keyword>
<dbReference type="Pfam" id="PF17921">
    <property type="entry name" value="Integrase_H2C2"/>
    <property type="match status" value="1"/>
</dbReference>
<feature type="domain" description="C3H1-type" evidence="13">
    <location>
        <begin position="378"/>
        <end position="406"/>
    </location>
</feature>
<dbReference type="InterPro" id="IPR043128">
    <property type="entry name" value="Rev_trsase/Diguanyl_cyclase"/>
</dbReference>
<dbReference type="Gene3D" id="3.30.420.10">
    <property type="entry name" value="Ribonuclease H-like superfamily/Ribonuclease H"/>
    <property type="match status" value="1"/>
</dbReference>
<dbReference type="GO" id="GO:0003676">
    <property type="term" value="F:nucleic acid binding"/>
    <property type="evidence" value="ECO:0007669"/>
    <property type="project" value="InterPro"/>
</dbReference>
<dbReference type="GO" id="GO:0003964">
    <property type="term" value="F:RNA-directed DNA polymerase activity"/>
    <property type="evidence" value="ECO:0007669"/>
    <property type="project" value="UniProtKB-KW"/>
</dbReference>
<feature type="domain" description="C3H1-type" evidence="13">
    <location>
        <begin position="296"/>
        <end position="324"/>
    </location>
</feature>
<accession>A0A9P1GJG7</accession>
<feature type="domain" description="Integrase catalytic" evidence="14">
    <location>
        <begin position="1992"/>
        <end position="2169"/>
    </location>
</feature>
<dbReference type="PROSITE" id="PS50103">
    <property type="entry name" value="ZF_C3H1"/>
    <property type="match status" value="2"/>
</dbReference>
<dbReference type="InterPro" id="IPR041588">
    <property type="entry name" value="Integrase_H2C2"/>
</dbReference>
<dbReference type="EMBL" id="CAMXCT020006571">
    <property type="protein sequence ID" value="CAL1169585.1"/>
    <property type="molecule type" value="Genomic_DNA"/>
</dbReference>
<evidence type="ECO:0000256" key="11">
    <source>
        <dbReference type="SAM" id="MobiDB-lite"/>
    </source>
</evidence>
<dbReference type="InterPro" id="IPR001584">
    <property type="entry name" value="Integrase_cat-core"/>
</dbReference>
<evidence type="ECO:0000256" key="2">
    <source>
        <dbReference type="ARBA" id="ARBA00022695"/>
    </source>
</evidence>
<keyword evidence="3" id="KW-0540">Nuclease</keyword>
<feature type="region of interest" description="Disordered" evidence="11">
    <location>
        <begin position="2965"/>
        <end position="2988"/>
    </location>
</feature>
<dbReference type="PANTHER" id="PTHR37984:SF5">
    <property type="entry name" value="PROTEIN NYNRIN-LIKE"/>
    <property type="match status" value="1"/>
</dbReference>
<dbReference type="OrthoDB" id="448364at2759"/>
<dbReference type="InterPro" id="IPR043502">
    <property type="entry name" value="DNA/RNA_pol_sf"/>
</dbReference>
<feature type="compositionally biased region" description="Basic and acidic residues" evidence="11">
    <location>
        <begin position="25"/>
        <end position="34"/>
    </location>
</feature>
<evidence type="ECO:0000313" key="17">
    <source>
        <dbReference type="Proteomes" id="UP001152797"/>
    </source>
</evidence>
<dbReference type="Gene3D" id="3.10.10.10">
    <property type="entry name" value="HIV Type 1 Reverse Transcriptase, subunit A, domain 1"/>
    <property type="match status" value="1"/>
</dbReference>
<reference evidence="15" key="1">
    <citation type="submission" date="2022-10" db="EMBL/GenBank/DDBJ databases">
        <authorList>
            <person name="Chen Y."/>
            <person name="Dougan E. K."/>
            <person name="Chan C."/>
            <person name="Rhodes N."/>
            <person name="Thang M."/>
        </authorList>
    </citation>
    <scope>NUCLEOTIDE SEQUENCE</scope>
</reference>